<comment type="caution">
    <text evidence="1">The sequence shown here is derived from an EMBL/GenBank/DDBJ whole genome shotgun (WGS) entry which is preliminary data.</text>
</comment>
<dbReference type="Proteomes" id="UP000273643">
    <property type="component" value="Unassembled WGS sequence"/>
</dbReference>
<keyword evidence="2" id="KW-1185">Reference proteome</keyword>
<proteinExistence type="predicted"/>
<evidence type="ECO:0008006" key="3">
    <source>
        <dbReference type="Google" id="ProtNLM"/>
    </source>
</evidence>
<evidence type="ECO:0000313" key="1">
    <source>
        <dbReference type="EMBL" id="ROQ18456.1"/>
    </source>
</evidence>
<reference evidence="1 2" key="1">
    <citation type="submission" date="2018-11" db="EMBL/GenBank/DDBJ databases">
        <title>Genomic Encyclopedia of Type Strains, Phase IV (KMG-IV): sequencing the most valuable type-strain genomes for metagenomic binning, comparative biology and taxonomic classification.</title>
        <authorList>
            <person name="Goeker M."/>
        </authorList>
    </citation>
    <scope>NUCLEOTIDE SEQUENCE [LARGE SCALE GENOMIC DNA]</scope>
    <source>
        <strain evidence="1 2">DSM 16974</strain>
    </source>
</reference>
<name>A0A3N1P0R4_9GAMM</name>
<organism evidence="1 2">
    <name type="scientific">Marinimicrobium koreense</name>
    <dbReference type="NCBI Taxonomy" id="306545"/>
    <lineage>
        <taxon>Bacteria</taxon>
        <taxon>Pseudomonadati</taxon>
        <taxon>Pseudomonadota</taxon>
        <taxon>Gammaproteobacteria</taxon>
        <taxon>Cellvibrionales</taxon>
        <taxon>Cellvibrionaceae</taxon>
        <taxon>Marinimicrobium</taxon>
    </lineage>
</organism>
<protein>
    <recommendedName>
        <fullName evidence="3">Anti-sigma factor</fullName>
    </recommendedName>
</protein>
<gene>
    <name evidence="1" type="ORF">EDC38_2683</name>
</gene>
<dbReference type="EMBL" id="RJUK01000002">
    <property type="protein sequence ID" value="ROQ18456.1"/>
    <property type="molecule type" value="Genomic_DNA"/>
</dbReference>
<dbReference type="RefSeq" id="WP_123639085.1">
    <property type="nucleotide sequence ID" value="NZ_RJUK01000002.1"/>
</dbReference>
<dbReference type="AlphaFoldDB" id="A0A3N1P0R4"/>
<evidence type="ECO:0000313" key="2">
    <source>
        <dbReference type="Proteomes" id="UP000273643"/>
    </source>
</evidence>
<dbReference type="OrthoDB" id="5702022at2"/>
<accession>A0A3N1P0R4</accession>
<sequence>MNDADFQLIMAYSDGEAGPEGTARAEALLADSAEARAALARLRALDDRIKTSLDGVLNEPVPERLTRAATAKSPARGRLLRFPGRLGVAPSHWAMAASVVVALSAVLFWATSPEPDAEAMQRFVYQTLEQTPSGERRTDADRGWQVMPLASYETAEGRWCREYAGRVGADTLSGLACRVDGEEWQTLVSETHAVPEGYRPAAGPTDTVAAVLAGLQAGEPLTEAEEAARLRRAGQ</sequence>